<dbReference type="EC" id="3.1.-.-" evidence="8"/>
<dbReference type="InterPro" id="IPR002716">
    <property type="entry name" value="PIN_dom"/>
</dbReference>
<dbReference type="Proteomes" id="UP000241421">
    <property type="component" value="Unassembled WGS sequence"/>
</dbReference>
<keyword evidence="9" id="KW-0472">Membrane</keyword>
<evidence type="ECO:0000256" key="6">
    <source>
        <dbReference type="ARBA" id="ARBA00022842"/>
    </source>
</evidence>
<keyword evidence="8" id="KW-0800">Toxin</keyword>
<dbReference type="OrthoDB" id="9796690at2"/>
<keyword evidence="5 8" id="KW-0378">Hydrolase</keyword>
<dbReference type="SUPFAM" id="SSF88723">
    <property type="entry name" value="PIN domain-like"/>
    <property type="match status" value="1"/>
</dbReference>
<dbReference type="HAMAP" id="MF_00265">
    <property type="entry name" value="VapC_Nob1"/>
    <property type="match status" value="1"/>
</dbReference>
<evidence type="ECO:0000256" key="3">
    <source>
        <dbReference type="ARBA" id="ARBA00022722"/>
    </source>
</evidence>
<organism evidence="11 12">
    <name type="scientific">Massilia glaciei</name>
    <dbReference type="NCBI Taxonomy" id="1524097"/>
    <lineage>
        <taxon>Bacteria</taxon>
        <taxon>Pseudomonadati</taxon>
        <taxon>Pseudomonadota</taxon>
        <taxon>Betaproteobacteria</taxon>
        <taxon>Burkholderiales</taxon>
        <taxon>Oxalobacteraceae</taxon>
        <taxon>Telluria group</taxon>
        <taxon>Massilia</taxon>
    </lineage>
</organism>
<dbReference type="InterPro" id="IPR029060">
    <property type="entry name" value="PIN-like_dom_sf"/>
</dbReference>
<dbReference type="AlphaFoldDB" id="A0A2U2HIS5"/>
<proteinExistence type="inferred from homology"/>
<keyword evidence="3 8" id="KW-0540">Nuclease</keyword>
<reference evidence="11 12" key="1">
    <citation type="submission" date="2018-04" db="EMBL/GenBank/DDBJ databases">
        <title>Massilia violaceinigra sp. nov., a novel purple-pigmented bacterium isolated from Tianshan glacier, Xinjiang, China.</title>
        <authorList>
            <person name="Wang H."/>
        </authorList>
    </citation>
    <scope>NUCLEOTIDE SEQUENCE [LARGE SCALE GENOMIC DNA]</scope>
    <source>
        <strain evidence="11 12">B448-2</strain>
    </source>
</reference>
<dbReference type="GO" id="GO:0090729">
    <property type="term" value="F:toxin activity"/>
    <property type="evidence" value="ECO:0007669"/>
    <property type="project" value="UniProtKB-KW"/>
</dbReference>
<dbReference type="GO" id="GO:0004540">
    <property type="term" value="F:RNA nuclease activity"/>
    <property type="evidence" value="ECO:0007669"/>
    <property type="project" value="InterPro"/>
</dbReference>
<evidence type="ECO:0000256" key="7">
    <source>
        <dbReference type="ARBA" id="ARBA00038093"/>
    </source>
</evidence>
<evidence type="ECO:0000256" key="4">
    <source>
        <dbReference type="ARBA" id="ARBA00022723"/>
    </source>
</evidence>
<comment type="caution">
    <text evidence="11">The sequence shown here is derived from an EMBL/GenBank/DDBJ whole genome shotgun (WGS) entry which is preliminary data.</text>
</comment>
<dbReference type="GO" id="GO:0000287">
    <property type="term" value="F:magnesium ion binding"/>
    <property type="evidence" value="ECO:0007669"/>
    <property type="project" value="UniProtKB-UniRule"/>
</dbReference>
<keyword evidence="2 8" id="KW-1277">Toxin-antitoxin system</keyword>
<comment type="similarity">
    <text evidence="7 8">Belongs to the PINc/VapC protein family.</text>
</comment>
<keyword evidence="9" id="KW-0812">Transmembrane</keyword>
<dbReference type="Pfam" id="PF01850">
    <property type="entry name" value="PIN"/>
    <property type="match status" value="1"/>
</dbReference>
<dbReference type="InterPro" id="IPR022907">
    <property type="entry name" value="VapC_family"/>
</dbReference>
<feature type="binding site" evidence="8">
    <location>
        <position position="3"/>
    </location>
    <ligand>
        <name>Mg(2+)</name>
        <dbReference type="ChEBI" id="CHEBI:18420"/>
    </ligand>
</feature>
<dbReference type="RefSeq" id="WP_106758271.1">
    <property type="nucleotide sequence ID" value="NZ_PXWF02000241.1"/>
</dbReference>
<evidence type="ECO:0000256" key="2">
    <source>
        <dbReference type="ARBA" id="ARBA00022649"/>
    </source>
</evidence>
<comment type="cofactor">
    <cofactor evidence="1 8">
        <name>Mg(2+)</name>
        <dbReference type="ChEBI" id="CHEBI:18420"/>
    </cofactor>
</comment>
<feature type="binding site" evidence="8">
    <location>
        <position position="93"/>
    </location>
    <ligand>
        <name>Mg(2+)</name>
        <dbReference type="ChEBI" id="CHEBI:18420"/>
    </ligand>
</feature>
<dbReference type="GO" id="GO:0016787">
    <property type="term" value="F:hydrolase activity"/>
    <property type="evidence" value="ECO:0007669"/>
    <property type="project" value="UniProtKB-KW"/>
</dbReference>
<evidence type="ECO:0000259" key="10">
    <source>
        <dbReference type="Pfam" id="PF01850"/>
    </source>
</evidence>
<gene>
    <name evidence="8" type="primary">vapC</name>
    <name evidence="11" type="ORF">C7C56_015465</name>
</gene>
<feature type="transmembrane region" description="Helical" evidence="9">
    <location>
        <begin position="88"/>
        <end position="108"/>
    </location>
</feature>
<evidence type="ECO:0000313" key="11">
    <source>
        <dbReference type="EMBL" id="PWF46714.1"/>
    </source>
</evidence>
<keyword evidence="4 8" id="KW-0479">Metal-binding</keyword>
<dbReference type="PANTHER" id="PTHR33653">
    <property type="entry name" value="RIBONUCLEASE VAPC2"/>
    <property type="match status" value="1"/>
</dbReference>
<accession>A0A2U2HIS5</accession>
<keyword evidence="6 8" id="KW-0460">Magnesium</keyword>
<dbReference type="Gene3D" id="3.40.50.1010">
    <property type="entry name" value="5'-nuclease"/>
    <property type="match status" value="1"/>
</dbReference>
<feature type="domain" description="PIN" evidence="10">
    <location>
        <begin position="1"/>
        <end position="118"/>
    </location>
</feature>
<keyword evidence="12" id="KW-1185">Reference proteome</keyword>
<protein>
    <recommendedName>
        <fullName evidence="8">Ribonuclease VapC</fullName>
        <shortName evidence="8">RNase VapC</shortName>
        <ecNumber evidence="8">3.1.-.-</ecNumber>
    </recommendedName>
    <alternativeName>
        <fullName evidence="8">Toxin VapC</fullName>
    </alternativeName>
</protein>
<dbReference type="EMBL" id="PXWF02000241">
    <property type="protein sequence ID" value="PWF46714.1"/>
    <property type="molecule type" value="Genomic_DNA"/>
</dbReference>
<evidence type="ECO:0000256" key="5">
    <source>
        <dbReference type="ARBA" id="ARBA00022801"/>
    </source>
</evidence>
<evidence type="ECO:0000313" key="12">
    <source>
        <dbReference type="Proteomes" id="UP000241421"/>
    </source>
</evidence>
<dbReference type="PANTHER" id="PTHR33653:SF1">
    <property type="entry name" value="RIBONUCLEASE VAPC2"/>
    <property type="match status" value="1"/>
</dbReference>
<name>A0A2U2HIS5_9BURK</name>
<sequence length="126" mass="13407">MLDTNTVSDLLKGGATVARLQMSPVADVCISAVTEGELLFWLAKRPGATRLHAAVREFLRHVESVPWDSDAAASYGTLRASMTSSGKVLGALDMMIAAHALAIGLTLVTHDQAFSMVPGLLLDDWN</sequence>
<comment type="function">
    <text evidence="8">Toxic component of a toxin-antitoxin (TA) system. An RNase.</text>
</comment>
<keyword evidence="9" id="KW-1133">Transmembrane helix</keyword>
<evidence type="ECO:0000256" key="1">
    <source>
        <dbReference type="ARBA" id="ARBA00001946"/>
    </source>
</evidence>
<dbReference type="InterPro" id="IPR050556">
    <property type="entry name" value="Type_II_TA_system_RNase"/>
</dbReference>
<dbReference type="CDD" id="cd18740">
    <property type="entry name" value="PIN_VapC4-5_FitB-like"/>
    <property type="match status" value="1"/>
</dbReference>
<evidence type="ECO:0000256" key="9">
    <source>
        <dbReference type="SAM" id="Phobius"/>
    </source>
</evidence>
<evidence type="ECO:0000256" key="8">
    <source>
        <dbReference type="HAMAP-Rule" id="MF_00265"/>
    </source>
</evidence>